<dbReference type="Proteomes" id="UP001065549">
    <property type="component" value="Unassembled WGS sequence"/>
</dbReference>
<feature type="transmembrane region" description="Helical" evidence="2">
    <location>
        <begin position="177"/>
        <end position="199"/>
    </location>
</feature>
<comment type="caution">
    <text evidence="4">The sequence shown here is derived from an EMBL/GenBank/DDBJ whole genome shotgun (WGS) entry which is preliminary data.</text>
</comment>
<reference evidence="4" key="1">
    <citation type="submission" date="2022-09" db="EMBL/GenBank/DDBJ databases">
        <title>Culturomic study of gut microbiota in children with autism spectrum disorder.</title>
        <authorList>
            <person name="Efimov B.A."/>
            <person name="Chaplin A.V."/>
            <person name="Sokolova S.R."/>
            <person name="Pikina A.P."/>
            <person name="Korzhanova M."/>
            <person name="Belova V."/>
            <person name="Korostin D."/>
        </authorList>
    </citation>
    <scope>NUCLEOTIDE SEQUENCE</scope>
    <source>
        <strain evidence="4">ASD5510</strain>
    </source>
</reference>
<feature type="transmembrane region" description="Helical" evidence="2">
    <location>
        <begin position="37"/>
        <end position="56"/>
    </location>
</feature>
<feature type="transmembrane region" description="Helical" evidence="2">
    <location>
        <begin position="121"/>
        <end position="138"/>
    </location>
</feature>
<comment type="similarity">
    <text evidence="1">Belongs to the EamA transporter family.</text>
</comment>
<feature type="transmembrane region" description="Helical" evidence="2">
    <location>
        <begin position="90"/>
        <end position="112"/>
    </location>
</feature>
<dbReference type="InterPro" id="IPR000620">
    <property type="entry name" value="EamA_dom"/>
</dbReference>
<feature type="domain" description="EamA" evidence="3">
    <location>
        <begin position="9"/>
        <end position="135"/>
    </location>
</feature>
<dbReference type="SUPFAM" id="SSF103481">
    <property type="entry name" value="Multidrug resistance efflux transporter EmrE"/>
    <property type="match status" value="2"/>
</dbReference>
<keyword evidence="2" id="KW-1133">Transmembrane helix</keyword>
<dbReference type="EMBL" id="JAOSHN010000001">
    <property type="protein sequence ID" value="MCU7377040.1"/>
    <property type="molecule type" value="Genomic_DNA"/>
</dbReference>
<feature type="transmembrane region" description="Helical" evidence="2">
    <location>
        <begin position="12"/>
        <end position="31"/>
    </location>
</feature>
<feature type="transmembrane region" description="Helical" evidence="2">
    <location>
        <begin position="144"/>
        <end position="165"/>
    </location>
</feature>
<feature type="domain" description="EamA" evidence="3">
    <location>
        <begin position="146"/>
        <end position="275"/>
    </location>
</feature>
<protein>
    <submittedName>
        <fullName evidence="4">DMT family transporter</fullName>
    </submittedName>
</protein>
<feature type="transmembrane region" description="Helical" evidence="2">
    <location>
        <begin position="205"/>
        <end position="226"/>
    </location>
</feature>
<gene>
    <name evidence="4" type="ORF">OBO34_01585</name>
</gene>
<proteinExistence type="inferred from homology"/>
<dbReference type="PANTHER" id="PTHR22911:SF79">
    <property type="entry name" value="MOBA-LIKE NTP TRANSFERASE DOMAIN-CONTAINING PROTEIN"/>
    <property type="match status" value="1"/>
</dbReference>
<organism evidence="4 5">
    <name type="scientific">Hominibacterium faecale</name>
    <dbReference type="NCBI Taxonomy" id="2839743"/>
    <lineage>
        <taxon>Bacteria</taxon>
        <taxon>Bacillati</taxon>
        <taxon>Bacillota</taxon>
        <taxon>Clostridia</taxon>
        <taxon>Peptostreptococcales</taxon>
        <taxon>Anaerovoracaceae</taxon>
        <taxon>Hominibacterium</taxon>
    </lineage>
</organism>
<name>A0A9J6QHQ7_9FIRM</name>
<evidence type="ECO:0000313" key="5">
    <source>
        <dbReference type="Proteomes" id="UP001065549"/>
    </source>
</evidence>
<dbReference type="InterPro" id="IPR037185">
    <property type="entry name" value="EmrE-like"/>
</dbReference>
<evidence type="ECO:0000256" key="1">
    <source>
        <dbReference type="ARBA" id="ARBA00007362"/>
    </source>
</evidence>
<feature type="transmembrane region" description="Helical" evidence="2">
    <location>
        <begin position="233"/>
        <end position="253"/>
    </location>
</feature>
<dbReference type="GO" id="GO:0016020">
    <property type="term" value="C:membrane"/>
    <property type="evidence" value="ECO:0007669"/>
    <property type="project" value="InterPro"/>
</dbReference>
<feature type="transmembrane region" description="Helical" evidence="2">
    <location>
        <begin position="259"/>
        <end position="279"/>
    </location>
</feature>
<evidence type="ECO:0000259" key="3">
    <source>
        <dbReference type="Pfam" id="PF00892"/>
    </source>
</evidence>
<dbReference type="PANTHER" id="PTHR22911">
    <property type="entry name" value="ACYL-MALONYL CONDENSING ENZYME-RELATED"/>
    <property type="match status" value="1"/>
</dbReference>
<dbReference type="Pfam" id="PF00892">
    <property type="entry name" value="EamA"/>
    <property type="match status" value="2"/>
</dbReference>
<sequence>METKNAQKKAMFLMALCACLWSISGIFIKWISWSPFLIAGGRSLISAMVLGLYMYIAKIPVKVCGFSAGAGVSLAISFMCFVSANKLTTAANAIVLQYTAPIFILIISVLFLHQKIKRREIVVVIITAAGIVLFFLDQLSPGNIAGNILGILAGLFLSIMFVLVGQGGDDDSIRMSGILFAHILTAAAGIPVGAYFTSSIAPSEIWFVIILGVFQLGIPYVLYAIAAKDCSPLACSLIGMLEPLLNPVWVFLFDGERPGFFAFIGGMIVIAAVTIWCIAENKSQQAESAAAPDETRHG</sequence>
<keyword evidence="2" id="KW-0472">Membrane</keyword>
<dbReference type="RefSeq" id="WP_253020559.1">
    <property type="nucleotide sequence ID" value="NZ_JAJAGH010000005.1"/>
</dbReference>
<keyword evidence="5" id="KW-1185">Reference proteome</keyword>
<evidence type="ECO:0000313" key="4">
    <source>
        <dbReference type="EMBL" id="MCU7377040.1"/>
    </source>
</evidence>
<accession>A0A9J6QHQ7</accession>
<dbReference type="AlphaFoldDB" id="A0A9J6QHQ7"/>
<feature type="transmembrane region" description="Helical" evidence="2">
    <location>
        <begin position="63"/>
        <end position="84"/>
    </location>
</feature>
<keyword evidence="2" id="KW-0812">Transmembrane</keyword>
<evidence type="ECO:0000256" key="2">
    <source>
        <dbReference type="SAM" id="Phobius"/>
    </source>
</evidence>